<reference evidence="1" key="2">
    <citation type="submission" date="2021-10" db="EMBL/GenBank/DDBJ databases">
        <authorList>
            <person name="Piombo E."/>
        </authorList>
    </citation>
    <scope>NUCLEOTIDE SEQUENCE</scope>
</reference>
<protein>
    <submittedName>
        <fullName evidence="1">Uncharacterized protein</fullName>
    </submittedName>
</protein>
<dbReference type="Proteomes" id="UP000836387">
    <property type="component" value="Unassembled WGS sequence"/>
</dbReference>
<proteinExistence type="predicted"/>
<comment type="caution">
    <text evidence="1">The sequence shown here is derived from an EMBL/GenBank/DDBJ whole genome shotgun (WGS) entry which is preliminary data.</text>
</comment>
<keyword evidence="2" id="KW-1185">Reference proteome</keyword>
<evidence type="ECO:0000313" key="2">
    <source>
        <dbReference type="Proteomes" id="UP000836387"/>
    </source>
</evidence>
<accession>A0ACA9TXH8</accession>
<gene>
    <name evidence="1" type="ORF">CRV2_00012232</name>
</gene>
<reference evidence="1" key="1">
    <citation type="submission" date="2020-04" db="EMBL/GenBank/DDBJ databases">
        <authorList>
            <person name="Broberg M."/>
        </authorList>
    </citation>
    <scope>NUCLEOTIDE SEQUENCE</scope>
</reference>
<sequence length="715" mass="80749">MSAEEFKDVAKYCYLVRSESEHPIFKDEPETSNYQIEDREFRRFVDGLQRPPGQDDAPNDVLMKQVCYAQWPDRTQKLSLVRGTLSTTYSWTRGRYYDRSENANDTLYFLNELSKPSVFGMEFSKNGRTFTGYFQKHPSGCAKWNVNESVVGAVTRNGKLLLRESTPICVPEMALFTVTLHRGVLRIVKHYNFYMYTDCVWNHRIYDEIDMASNKQNFEKGIRTVHKLRMAAVEFWESVATSVGDPSTYDVAPDDWIPLQERLFSFPETNRLFESLSPRIERGIDVSVKSRIGDEEFRTFQDSPWTTGSDSLRIFAKYASDHQSPPPFATSIPLTQLGLDPADPEYEPYGGYVPSNCYIWVEEVAPRDYRSRDKVINPALSFANFTQTVIRLVKKKLPFSDSLVAFGVFVTKQQMEVYLFHLSNPRRNASVSYDVKRFPLCLKKEGFEQALRALDLVRKTAAEIRRRLCADVAGRRTGELQVPAEPDRMEVSRSEGEEVSKVNDTMARIDLGAEAPSGDSAPGEVETNVASQCGQKRRREEDEDEAPQTMKHRRIIKMKPQACLGVDAGSVGLAAADTKANFASQDVPNRKQDENKGETPQAVTTGTTRESQPSGGPAPLDMKANPSSQTGRKRRRDEDEGETPRTVTTGGGIFGDAFGGVAPVDEKASPSSQTGRKRRRDEEEDDVTHLTEKYRRLGLDSSSRKKVRVEGDHDA</sequence>
<dbReference type="EMBL" id="CADEHS020000009">
    <property type="protein sequence ID" value="CAG9945494.1"/>
    <property type="molecule type" value="Genomic_DNA"/>
</dbReference>
<evidence type="ECO:0000313" key="1">
    <source>
        <dbReference type="EMBL" id="CAG9945494.1"/>
    </source>
</evidence>
<name>A0ACA9TXH8_BIOOC</name>
<organism evidence="1 2">
    <name type="scientific">Clonostachys rosea f. rosea IK726</name>
    <dbReference type="NCBI Taxonomy" id="1349383"/>
    <lineage>
        <taxon>Eukaryota</taxon>
        <taxon>Fungi</taxon>
        <taxon>Dikarya</taxon>
        <taxon>Ascomycota</taxon>
        <taxon>Pezizomycotina</taxon>
        <taxon>Sordariomycetes</taxon>
        <taxon>Hypocreomycetidae</taxon>
        <taxon>Hypocreales</taxon>
        <taxon>Bionectriaceae</taxon>
        <taxon>Clonostachys</taxon>
    </lineage>
</organism>